<dbReference type="PROSITE" id="PS50086">
    <property type="entry name" value="TBC_RABGAP"/>
    <property type="match status" value="1"/>
</dbReference>
<organism evidence="3 4">
    <name type="scientific">Vitis vinifera</name>
    <name type="common">Grape</name>
    <dbReference type="NCBI Taxonomy" id="29760"/>
    <lineage>
        <taxon>Eukaryota</taxon>
        <taxon>Viridiplantae</taxon>
        <taxon>Streptophyta</taxon>
        <taxon>Embryophyta</taxon>
        <taxon>Tracheophyta</taxon>
        <taxon>Spermatophyta</taxon>
        <taxon>Magnoliopsida</taxon>
        <taxon>eudicotyledons</taxon>
        <taxon>Gunneridae</taxon>
        <taxon>Pentapetalae</taxon>
        <taxon>rosids</taxon>
        <taxon>Vitales</taxon>
        <taxon>Vitaceae</taxon>
        <taxon>Viteae</taxon>
        <taxon>Vitis</taxon>
    </lineage>
</organism>
<dbReference type="InParanoid" id="F6HFZ2"/>
<dbReference type="Gene3D" id="1.10.8.270">
    <property type="entry name" value="putative rabgap domain of human tbc1 domain family member 14 like domains"/>
    <property type="match status" value="1"/>
</dbReference>
<dbReference type="STRING" id="29760.F6HFZ2"/>
<dbReference type="HOGENOM" id="CLU_1206625_0_0_1"/>
<feature type="compositionally biased region" description="Polar residues" evidence="1">
    <location>
        <begin position="115"/>
        <end position="124"/>
    </location>
</feature>
<dbReference type="AlphaFoldDB" id="F6HFZ2"/>
<dbReference type="PaxDb" id="29760-VIT_01s0010g01340.t01"/>
<dbReference type="Pfam" id="PF00566">
    <property type="entry name" value="RabGAP-TBC"/>
    <property type="match status" value="1"/>
</dbReference>
<evidence type="ECO:0000259" key="2">
    <source>
        <dbReference type="PROSITE" id="PS50086"/>
    </source>
</evidence>
<feature type="region of interest" description="Disordered" evidence="1">
    <location>
        <begin position="104"/>
        <end position="125"/>
    </location>
</feature>
<dbReference type="eggNOG" id="KOG2197">
    <property type="taxonomic scope" value="Eukaryota"/>
</dbReference>
<reference evidence="4" key="1">
    <citation type="journal article" date="2007" name="Nature">
        <title>The grapevine genome sequence suggests ancestral hexaploidization in major angiosperm phyla.</title>
        <authorList>
            <consortium name="The French-Italian Public Consortium for Grapevine Genome Characterization."/>
            <person name="Jaillon O."/>
            <person name="Aury J.-M."/>
            <person name="Noel B."/>
            <person name="Policriti A."/>
            <person name="Clepet C."/>
            <person name="Casagrande A."/>
            <person name="Choisne N."/>
            <person name="Aubourg S."/>
            <person name="Vitulo N."/>
            <person name="Jubin C."/>
            <person name="Vezzi A."/>
            <person name="Legeai F."/>
            <person name="Hugueney P."/>
            <person name="Dasilva C."/>
            <person name="Horner D."/>
            <person name="Mica E."/>
            <person name="Jublot D."/>
            <person name="Poulain J."/>
            <person name="Bruyere C."/>
            <person name="Billault A."/>
            <person name="Segurens B."/>
            <person name="Gouyvenoux M."/>
            <person name="Ugarte E."/>
            <person name="Cattonaro F."/>
            <person name="Anthouard V."/>
            <person name="Vico V."/>
            <person name="Del Fabbro C."/>
            <person name="Alaux M."/>
            <person name="Di Gaspero G."/>
            <person name="Dumas V."/>
            <person name="Felice N."/>
            <person name="Paillard S."/>
            <person name="Juman I."/>
            <person name="Moroldo M."/>
            <person name="Scalabrin S."/>
            <person name="Canaguier A."/>
            <person name="Le Clainche I."/>
            <person name="Malacrida G."/>
            <person name="Durand E."/>
            <person name="Pesole G."/>
            <person name="Laucou V."/>
            <person name="Chatelet P."/>
            <person name="Merdinoglu D."/>
            <person name="Delledonne M."/>
            <person name="Pezzotti M."/>
            <person name="Lecharny A."/>
            <person name="Scarpelli C."/>
            <person name="Artiguenave F."/>
            <person name="Pe M.E."/>
            <person name="Valle G."/>
            <person name="Morgante M."/>
            <person name="Caboche M."/>
            <person name="Adam-Blondon A.-F."/>
            <person name="Weissenbach J."/>
            <person name="Quetier F."/>
            <person name="Wincker P."/>
        </authorList>
    </citation>
    <scope>NUCLEOTIDE SEQUENCE [LARGE SCALE GENOMIC DNA]</scope>
    <source>
        <strain evidence="4">cv. Pinot noir / PN40024</strain>
    </source>
</reference>
<dbReference type="InterPro" id="IPR000195">
    <property type="entry name" value="Rab-GAP-TBC_dom"/>
</dbReference>
<evidence type="ECO:0000313" key="3">
    <source>
        <dbReference type="EMBL" id="CCB51185.1"/>
    </source>
</evidence>
<gene>
    <name evidence="3" type="ordered locus">VIT_01s0010g01340</name>
</gene>
<name>F6HFZ2_VITVI</name>
<dbReference type="PANTHER" id="PTHR22957:SF642">
    <property type="entry name" value="GTPASE-ACTIVATING PROTEIN GYP7-LIKE"/>
    <property type="match status" value="1"/>
</dbReference>
<proteinExistence type="predicted"/>
<dbReference type="InterPro" id="IPR035969">
    <property type="entry name" value="Rab-GAP_TBC_sf"/>
</dbReference>
<dbReference type="EMBL" id="FN595754">
    <property type="protein sequence ID" value="CCB51185.1"/>
    <property type="molecule type" value="Genomic_DNA"/>
</dbReference>
<evidence type="ECO:0000313" key="4">
    <source>
        <dbReference type="Proteomes" id="UP000009183"/>
    </source>
</evidence>
<keyword evidence="4" id="KW-1185">Reference proteome</keyword>
<feature type="domain" description="Rab-GAP TBC" evidence="2">
    <location>
        <begin position="13"/>
        <end position="230"/>
    </location>
</feature>
<accession>F6HFZ2</accession>
<evidence type="ECO:0000256" key="1">
    <source>
        <dbReference type="SAM" id="MobiDB-lite"/>
    </source>
</evidence>
<sequence length="230" mass="25909">MGRRAVRGRKEKNSDPAWRGRLWEGDSAARGGGISSVLGIYREGLEFLGKGRKKKKMEGKRKMAERKNTRASIRKGIVDYSDSSNTDSSGEIDSIPLLTAEGTEENDLGDHAKENSSPSETESGSKFCMNEDFARWQWIIHLDVVRANAEWIIYSPSQAAVSEIKARRFAESVGLKDYDHLEPYRIFHAARLVAILEAYALYDLEIGYCQRMSDLLSPIISVMEEDHDAF</sequence>
<dbReference type="PANTHER" id="PTHR22957">
    <property type="entry name" value="TBC1 DOMAIN FAMILY MEMBER GTPASE-ACTIVATING PROTEIN"/>
    <property type="match status" value="1"/>
</dbReference>
<dbReference type="Proteomes" id="UP000009183">
    <property type="component" value="Chromosome 1"/>
</dbReference>
<dbReference type="SUPFAM" id="SSF47923">
    <property type="entry name" value="Ypt/Rab-GAP domain of gyp1p"/>
    <property type="match status" value="1"/>
</dbReference>
<protein>
    <recommendedName>
        <fullName evidence="2">Rab-GAP TBC domain-containing protein</fullName>
    </recommendedName>
</protein>